<dbReference type="Pfam" id="PF07690">
    <property type="entry name" value="MFS_1"/>
    <property type="match status" value="1"/>
</dbReference>
<reference evidence="6 7" key="1">
    <citation type="submission" date="2023-08" db="EMBL/GenBank/DDBJ databases">
        <title>Black Yeasts Isolated from many extreme environments.</title>
        <authorList>
            <person name="Coleine C."/>
            <person name="Stajich J.E."/>
            <person name="Selbmann L."/>
        </authorList>
    </citation>
    <scope>NUCLEOTIDE SEQUENCE [LARGE SCALE GENOMIC DNA]</scope>
    <source>
        <strain evidence="6 7">CCFEE 6328</strain>
    </source>
</reference>
<dbReference type="InterPro" id="IPR020846">
    <property type="entry name" value="MFS_dom"/>
</dbReference>
<dbReference type="Gene3D" id="1.20.1250.20">
    <property type="entry name" value="MFS general substrate transporter like domains"/>
    <property type="match status" value="2"/>
</dbReference>
<evidence type="ECO:0000313" key="7">
    <source>
        <dbReference type="Proteomes" id="UP001345691"/>
    </source>
</evidence>
<feature type="compositionally biased region" description="Basic and acidic residues" evidence="3">
    <location>
        <begin position="56"/>
        <end position="65"/>
    </location>
</feature>
<keyword evidence="4" id="KW-1133">Transmembrane helix</keyword>
<keyword evidence="4" id="KW-0472">Membrane</keyword>
<feature type="transmembrane region" description="Helical" evidence="4">
    <location>
        <begin position="233"/>
        <end position="255"/>
    </location>
</feature>
<feature type="region of interest" description="Disordered" evidence="3">
    <location>
        <begin position="1"/>
        <end position="65"/>
    </location>
</feature>
<comment type="similarity">
    <text evidence="2">Belongs to the major facilitator superfamily. Monocarboxylate porter (TC 2.A.1.13) family.</text>
</comment>
<feature type="transmembrane region" description="Helical" evidence="4">
    <location>
        <begin position="144"/>
        <end position="166"/>
    </location>
</feature>
<accession>A0ABR0IW28</accession>
<feature type="transmembrane region" description="Helical" evidence="4">
    <location>
        <begin position="441"/>
        <end position="463"/>
    </location>
</feature>
<feature type="transmembrane region" description="Helical" evidence="4">
    <location>
        <begin position="202"/>
        <end position="221"/>
    </location>
</feature>
<organism evidence="6 7">
    <name type="scientific">Exophiala sideris</name>
    <dbReference type="NCBI Taxonomy" id="1016849"/>
    <lineage>
        <taxon>Eukaryota</taxon>
        <taxon>Fungi</taxon>
        <taxon>Dikarya</taxon>
        <taxon>Ascomycota</taxon>
        <taxon>Pezizomycotina</taxon>
        <taxon>Eurotiomycetes</taxon>
        <taxon>Chaetothyriomycetidae</taxon>
        <taxon>Chaetothyriales</taxon>
        <taxon>Herpotrichiellaceae</taxon>
        <taxon>Exophiala</taxon>
    </lineage>
</organism>
<feature type="transmembrane region" description="Helical" evidence="4">
    <location>
        <begin position="414"/>
        <end position="435"/>
    </location>
</feature>
<dbReference type="PANTHER" id="PTHR11360:SF234">
    <property type="entry name" value="MFS-TYPE TRANSPORTER DBAD-RELATED"/>
    <property type="match status" value="1"/>
</dbReference>
<dbReference type="SUPFAM" id="SSF103473">
    <property type="entry name" value="MFS general substrate transporter"/>
    <property type="match status" value="1"/>
</dbReference>
<keyword evidence="7" id="KW-1185">Reference proteome</keyword>
<dbReference type="InterPro" id="IPR011701">
    <property type="entry name" value="MFS"/>
</dbReference>
<feature type="transmembrane region" description="Helical" evidence="4">
    <location>
        <begin position="82"/>
        <end position="102"/>
    </location>
</feature>
<evidence type="ECO:0000256" key="1">
    <source>
        <dbReference type="ARBA" id="ARBA00004141"/>
    </source>
</evidence>
<dbReference type="PANTHER" id="PTHR11360">
    <property type="entry name" value="MONOCARBOXYLATE TRANSPORTER"/>
    <property type="match status" value="1"/>
</dbReference>
<sequence length="484" mass="51504">MTDIANPHGSPSSASTPLDLSLTSESEHPTSKHLFTHPDQLPLSSPRATQNPRQQPRKDGSISLGREETQVQKALQVIGSCFLYMNSWGILNSFGAFQAYYAQALRPSKSESQIAWIGSLQGFLLLFIGVLVGPAIDAGYMRHVLTIGSFLFAFGLFMTSLCHQYYQLILAQGLVVGIGAGCIFLPSITIVPQWFSPQRSPLALGIVATGSSIGGIIFPAMFHSIQMSADFGWAVRVIAFVTLATNVFGTAVLKYQASLPEHHRALLDISMPKERYFLPLCVALWLALAGLYVPIFFIPSYYLSLLPSTSQGSSSATLAFWLVPILMAGSLPGRLVPNMPAASFIGDLNMVILMTLLSSILSFCWIAAGDGGAPGVVVFALFYGFTSGGVVSLIPPVVVSTAPGKQNLGTRMGMALTVASLGVLVGCPIAGAILTGSPSELYTYVQGFAGVVLMLSAAVFSIVKGLKLGTGTRLGWWESARARI</sequence>
<feature type="transmembrane region" description="Helical" evidence="4">
    <location>
        <begin position="114"/>
        <end position="132"/>
    </location>
</feature>
<dbReference type="InterPro" id="IPR050327">
    <property type="entry name" value="Proton-linked_MCT"/>
</dbReference>
<dbReference type="InterPro" id="IPR036259">
    <property type="entry name" value="MFS_trans_sf"/>
</dbReference>
<dbReference type="EMBL" id="JAVRRF010000044">
    <property type="protein sequence ID" value="KAK5049625.1"/>
    <property type="molecule type" value="Genomic_DNA"/>
</dbReference>
<evidence type="ECO:0000256" key="4">
    <source>
        <dbReference type="SAM" id="Phobius"/>
    </source>
</evidence>
<dbReference type="PROSITE" id="PS50850">
    <property type="entry name" value="MFS"/>
    <property type="match status" value="1"/>
</dbReference>
<comment type="subcellular location">
    <subcellularLocation>
        <location evidence="1">Membrane</location>
        <topology evidence="1">Multi-pass membrane protein</topology>
    </subcellularLocation>
</comment>
<feature type="transmembrane region" description="Helical" evidence="4">
    <location>
        <begin position="318"/>
        <end position="336"/>
    </location>
</feature>
<evidence type="ECO:0000256" key="3">
    <source>
        <dbReference type="SAM" id="MobiDB-lite"/>
    </source>
</evidence>
<protein>
    <recommendedName>
        <fullName evidence="5">Major facilitator superfamily (MFS) profile domain-containing protein</fullName>
    </recommendedName>
</protein>
<name>A0ABR0IW28_9EURO</name>
<feature type="domain" description="Major facilitator superfamily (MFS) profile" evidence="5">
    <location>
        <begin position="73"/>
        <end position="473"/>
    </location>
</feature>
<dbReference type="Proteomes" id="UP001345691">
    <property type="component" value="Unassembled WGS sequence"/>
</dbReference>
<feature type="transmembrane region" description="Helical" evidence="4">
    <location>
        <begin position="380"/>
        <end position="402"/>
    </location>
</feature>
<gene>
    <name evidence="6" type="ORF">LTR69_011026</name>
</gene>
<feature type="transmembrane region" description="Helical" evidence="4">
    <location>
        <begin position="276"/>
        <end position="298"/>
    </location>
</feature>
<feature type="transmembrane region" description="Helical" evidence="4">
    <location>
        <begin position="172"/>
        <end position="195"/>
    </location>
</feature>
<keyword evidence="4" id="KW-0812">Transmembrane</keyword>
<proteinExistence type="inferred from homology"/>
<evidence type="ECO:0000259" key="5">
    <source>
        <dbReference type="PROSITE" id="PS50850"/>
    </source>
</evidence>
<feature type="compositionally biased region" description="Polar residues" evidence="3">
    <location>
        <begin position="9"/>
        <end position="24"/>
    </location>
</feature>
<evidence type="ECO:0000313" key="6">
    <source>
        <dbReference type="EMBL" id="KAK5049625.1"/>
    </source>
</evidence>
<feature type="compositionally biased region" description="Polar residues" evidence="3">
    <location>
        <begin position="42"/>
        <end position="54"/>
    </location>
</feature>
<evidence type="ECO:0000256" key="2">
    <source>
        <dbReference type="ARBA" id="ARBA00006727"/>
    </source>
</evidence>
<feature type="transmembrane region" description="Helical" evidence="4">
    <location>
        <begin position="348"/>
        <end position="368"/>
    </location>
</feature>
<comment type="caution">
    <text evidence="6">The sequence shown here is derived from an EMBL/GenBank/DDBJ whole genome shotgun (WGS) entry which is preliminary data.</text>
</comment>